<reference evidence="3 4" key="1">
    <citation type="submission" date="2022-07" db="EMBL/GenBank/DDBJ databases">
        <title>Mucilaginibacter sp. JC4.</title>
        <authorList>
            <person name="Le V."/>
            <person name="Ko S.-R."/>
            <person name="Ahn C.-Y."/>
            <person name="Oh H.-M."/>
        </authorList>
    </citation>
    <scope>NUCLEOTIDE SEQUENCE [LARGE SCALE GENOMIC DNA]</scope>
    <source>
        <strain evidence="3 4">JC4</strain>
    </source>
</reference>
<evidence type="ECO:0000313" key="3">
    <source>
        <dbReference type="EMBL" id="MCQ6958911.1"/>
    </source>
</evidence>
<proteinExistence type="predicted"/>
<keyword evidence="2" id="KW-1133">Transmembrane helix</keyword>
<keyword evidence="4" id="KW-1185">Reference proteome</keyword>
<feature type="region of interest" description="Disordered" evidence="1">
    <location>
        <begin position="135"/>
        <end position="154"/>
    </location>
</feature>
<dbReference type="InterPro" id="IPR009325">
    <property type="entry name" value="DUF983"/>
</dbReference>
<feature type="transmembrane region" description="Helical" evidence="2">
    <location>
        <begin position="94"/>
        <end position="112"/>
    </location>
</feature>
<dbReference type="EMBL" id="JANHOH010000002">
    <property type="protein sequence ID" value="MCQ6958911.1"/>
    <property type="molecule type" value="Genomic_DNA"/>
</dbReference>
<protein>
    <submittedName>
        <fullName evidence="3">DUF983 domain-containing protein</fullName>
    </submittedName>
</protein>
<dbReference type="Proteomes" id="UP001204376">
    <property type="component" value="Unassembled WGS sequence"/>
</dbReference>
<evidence type="ECO:0000256" key="2">
    <source>
        <dbReference type="SAM" id="Phobius"/>
    </source>
</evidence>
<dbReference type="RefSeq" id="WP_256539107.1">
    <property type="nucleotide sequence ID" value="NZ_JANHOH010000002.1"/>
</dbReference>
<keyword evidence="2" id="KW-0472">Membrane</keyword>
<comment type="caution">
    <text evidence="3">The sequence shown here is derived from an EMBL/GenBank/DDBJ whole genome shotgun (WGS) entry which is preliminary data.</text>
</comment>
<name>A0ABT1T3Q5_9SPHI</name>
<keyword evidence="2" id="KW-0812">Transmembrane</keyword>
<sequence>MTPDNKNPQGYVPVLEAFIKAKCPRCRRGDIYSTPTYSFGGQKMHERCSHCGLHYEREPGYWYVAMFVSYAFNVAEMVTFAVGTHILTGSNSPWLYVAVLMGVVFLLSPFNYRYSRVALLYWLTPGLSYEPWRAEDKSKVNQAPKPSEGEVKLN</sequence>
<feature type="transmembrane region" description="Helical" evidence="2">
    <location>
        <begin position="61"/>
        <end position="82"/>
    </location>
</feature>
<evidence type="ECO:0000313" key="4">
    <source>
        <dbReference type="Proteomes" id="UP001204376"/>
    </source>
</evidence>
<dbReference type="Pfam" id="PF06170">
    <property type="entry name" value="DUF983"/>
    <property type="match status" value="1"/>
</dbReference>
<accession>A0ABT1T3Q5</accession>
<organism evidence="3 4">
    <name type="scientific">Mucilaginibacter aquariorum</name>
    <dbReference type="NCBI Taxonomy" id="2967225"/>
    <lineage>
        <taxon>Bacteria</taxon>
        <taxon>Pseudomonadati</taxon>
        <taxon>Bacteroidota</taxon>
        <taxon>Sphingobacteriia</taxon>
        <taxon>Sphingobacteriales</taxon>
        <taxon>Sphingobacteriaceae</taxon>
        <taxon>Mucilaginibacter</taxon>
    </lineage>
</organism>
<gene>
    <name evidence="3" type="ORF">NPE20_13130</name>
</gene>
<evidence type="ECO:0000256" key="1">
    <source>
        <dbReference type="SAM" id="MobiDB-lite"/>
    </source>
</evidence>